<proteinExistence type="predicted"/>
<dbReference type="AlphaFoldDB" id="A0A8T2U1K6"/>
<dbReference type="EMBL" id="CM035415">
    <property type="protein sequence ID" value="KAH7427484.1"/>
    <property type="molecule type" value="Genomic_DNA"/>
</dbReference>
<dbReference type="Proteomes" id="UP000825935">
    <property type="component" value="Chromosome 10"/>
</dbReference>
<evidence type="ECO:0000256" key="1">
    <source>
        <dbReference type="SAM" id="SignalP"/>
    </source>
</evidence>
<sequence>MVCAQIMLSVTCHPFLGCIPFFLHVSTAEACCTRRDGKLRRVMHAPRCREIRSAKGLLYAHSATTVSLRKGKSRDTKQFQMAHPSSFCSVATVRSTAPHVRKTSTVRADELRKLDLLKQNHKCVREAHCEVMHHLLMHSYFGWAVTSPFRLDIHLS</sequence>
<keyword evidence="1" id="KW-0732">Signal</keyword>
<protein>
    <recommendedName>
        <fullName evidence="4">Secreted protein</fullName>
    </recommendedName>
</protein>
<name>A0A8T2U1K6_CERRI</name>
<gene>
    <name evidence="2" type="ORF">KP509_10G046200</name>
</gene>
<evidence type="ECO:0000313" key="2">
    <source>
        <dbReference type="EMBL" id="KAH7427484.1"/>
    </source>
</evidence>
<accession>A0A8T2U1K6</accession>
<keyword evidence="3" id="KW-1185">Reference proteome</keyword>
<reference evidence="2" key="1">
    <citation type="submission" date="2021-08" db="EMBL/GenBank/DDBJ databases">
        <title>WGS assembly of Ceratopteris richardii.</title>
        <authorList>
            <person name="Marchant D.B."/>
            <person name="Chen G."/>
            <person name="Jenkins J."/>
            <person name="Shu S."/>
            <person name="Leebens-Mack J."/>
            <person name="Grimwood J."/>
            <person name="Schmutz J."/>
            <person name="Soltis P."/>
            <person name="Soltis D."/>
            <person name="Chen Z.-H."/>
        </authorList>
    </citation>
    <scope>NUCLEOTIDE SEQUENCE</scope>
    <source>
        <strain evidence="2">Whitten #5841</strain>
        <tissue evidence="2">Leaf</tissue>
    </source>
</reference>
<evidence type="ECO:0008006" key="4">
    <source>
        <dbReference type="Google" id="ProtNLM"/>
    </source>
</evidence>
<feature type="signal peptide" evidence="1">
    <location>
        <begin position="1"/>
        <end position="30"/>
    </location>
</feature>
<comment type="caution">
    <text evidence="2">The sequence shown here is derived from an EMBL/GenBank/DDBJ whole genome shotgun (WGS) entry which is preliminary data.</text>
</comment>
<organism evidence="2 3">
    <name type="scientific">Ceratopteris richardii</name>
    <name type="common">Triangle waterfern</name>
    <dbReference type="NCBI Taxonomy" id="49495"/>
    <lineage>
        <taxon>Eukaryota</taxon>
        <taxon>Viridiplantae</taxon>
        <taxon>Streptophyta</taxon>
        <taxon>Embryophyta</taxon>
        <taxon>Tracheophyta</taxon>
        <taxon>Polypodiopsida</taxon>
        <taxon>Polypodiidae</taxon>
        <taxon>Polypodiales</taxon>
        <taxon>Pteridineae</taxon>
        <taxon>Pteridaceae</taxon>
        <taxon>Parkerioideae</taxon>
        <taxon>Ceratopteris</taxon>
    </lineage>
</organism>
<evidence type="ECO:0000313" key="3">
    <source>
        <dbReference type="Proteomes" id="UP000825935"/>
    </source>
</evidence>
<feature type="chain" id="PRO_5035882902" description="Secreted protein" evidence="1">
    <location>
        <begin position="31"/>
        <end position="156"/>
    </location>
</feature>